<sequence length="231" mass="26371">MMQDTTNQPTQVPPPVTNPLPAQPSQNPKSGINALQHKKKEKGRDVGDSERRSYNLWYDLIAQLVDSDDEEEEEREDKSDGECSGESGEDEAGSEEDNEEGSDEDDDESEEGEGNEDWLSRNRRRCEGQDRRVNNPCGLPLIKPGKKDNGSTPQVLLGRPFLKSGGFKLNYHNEIFTFEVGNTIEIFHLDDSSEPEKKGLHQMWQDKKNKKKKREARKRKKREKEEADKKG</sequence>
<feature type="compositionally biased region" description="Acidic residues" evidence="1">
    <location>
        <begin position="87"/>
        <end position="116"/>
    </location>
</feature>
<feature type="compositionally biased region" description="Basic residues" evidence="1">
    <location>
        <begin position="208"/>
        <end position="222"/>
    </location>
</feature>
<evidence type="ECO:0000313" key="2">
    <source>
        <dbReference type="EMBL" id="MED6128541.1"/>
    </source>
</evidence>
<feature type="region of interest" description="Disordered" evidence="1">
    <location>
        <begin position="1"/>
        <end position="153"/>
    </location>
</feature>
<reference evidence="2 3" key="1">
    <citation type="journal article" date="2023" name="Plants (Basel)">
        <title>Bridging the Gap: Combining Genomics and Transcriptomics Approaches to Understand Stylosanthes scabra, an Orphan Legume from the Brazilian Caatinga.</title>
        <authorList>
            <person name="Ferreira-Neto J.R.C."/>
            <person name="da Silva M.D."/>
            <person name="Binneck E."/>
            <person name="de Melo N.F."/>
            <person name="da Silva R.H."/>
            <person name="de Melo A.L.T.M."/>
            <person name="Pandolfi V."/>
            <person name="Bustamante F.O."/>
            <person name="Brasileiro-Vidal A.C."/>
            <person name="Benko-Iseppon A.M."/>
        </authorList>
    </citation>
    <scope>NUCLEOTIDE SEQUENCE [LARGE SCALE GENOMIC DNA]</scope>
    <source>
        <tissue evidence="2">Leaves</tissue>
    </source>
</reference>
<evidence type="ECO:0000313" key="3">
    <source>
        <dbReference type="Proteomes" id="UP001341840"/>
    </source>
</evidence>
<accession>A0ABU6RWN6</accession>
<gene>
    <name evidence="2" type="ORF">PIB30_098870</name>
</gene>
<evidence type="ECO:0000256" key="1">
    <source>
        <dbReference type="SAM" id="MobiDB-lite"/>
    </source>
</evidence>
<feature type="compositionally biased region" description="Low complexity" evidence="1">
    <location>
        <begin position="1"/>
        <end position="10"/>
    </location>
</feature>
<organism evidence="2 3">
    <name type="scientific">Stylosanthes scabra</name>
    <dbReference type="NCBI Taxonomy" id="79078"/>
    <lineage>
        <taxon>Eukaryota</taxon>
        <taxon>Viridiplantae</taxon>
        <taxon>Streptophyta</taxon>
        <taxon>Embryophyta</taxon>
        <taxon>Tracheophyta</taxon>
        <taxon>Spermatophyta</taxon>
        <taxon>Magnoliopsida</taxon>
        <taxon>eudicotyledons</taxon>
        <taxon>Gunneridae</taxon>
        <taxon>Pentapetalae</taxon>
        <taxon>rosids</taxon>
        <taxon>fabids</taxon>
        <taxon>Fabales</taxon>
        <taxon>Fabaceae</taxon>
        <taxon>Papilionoideae</taxon>
        <taxon>50 kb inversion clade</taxon>
        <taxon>dalbergioids sensu lato</taxon>
        <taxon>Dalbergieae</taxon>
        <taxon>Pterocarpus clade</taxon>
        <taxon>Stylosanthes</taxon>
    </lineage>
</organism>
<name>A0ABU6RWN6_9FABA</name>
<comment type="caution">
    <text evidence="2">The sequence shown here is derived from an EMBL/GenBank/DDBJ whole genome shotgun (WGS) entry which is preliminary data.</text>
</comment>
<feature type="compositionally biased region" description="Pro residues" evidence="1">
    <location>
        <begin position="11"/>
        <end position="22"/>
    </location>
</feature>
<proteinExistence type="predicted"/>
<keyword evidence="3" id="KW-1185">Reference proteome</keyword>
<dbReference type="EMBL" id="JASCZI010032788">
    <property type="protein sequence ID" value="MED6128541.1"/>
    <property type="molecule type" value="Genomic_DNA"/>
</dbReference>
<feature type="compositionally biased region" description="Acidic residues" evidence="1">
    <location>
        <begin position="66"/>
        <end position="75"/>
    </location>
</feature>
<feature type="region of interest" description="Disordered" evidence="1">
    <location>
        <begin position="194"/>
        <end position="231"/>
    </location>
</feature>
<dbReference type="Proteomes" id="UP001341840">
    <property type="component" value="Unassembled WGS sequence"/>
</dbReference>
<feature type="compositionally biased region" description="Basic and acidic residues" evidence="1">
    <location>
        <begin position="42"/>
        <end position="53"/>
    </location>
</feature>
<feature type="compositionally biased region" description="Basic and acidic residues" evidence="1">
    <location>
        <begin position="194"/>
        <end position="207"/>
    </location>
</feature>
<protein>
    <submittedName>
        <fullName evidence="2">Uncharacterized protein</fullName>
    </submittedName>
</protein>